<evidence type="ECO:0000313" key="5">
    <source>
        <dbReference type="EMBL" id="MBK6973432.1"/>
    </source>
</evidence>
<dbReference type="InterPro" id="IPR000160">
    <property type="entry name" value="GGDEF_dom"/>
</dbReference>
<dbReference type="CDD" id="cd00130">
    <property type="entry name" value="PAS"/>
    <property type="match status" value="1"/>
</dbReference>
<keyword evidence="1" id="KW-0812">Transmembrane</keyword>
<evidence type="ECO:0000259" key="2">
    <source>
        <dbReference type="PROSITE" id="PS50113"/>
    </source>
</evidence>
<feature type="domain" description="PAC" evidence="2">
    <location>
        <begin position="300"/>
        <end position="364"/>
    </location>
</feature>
<name>A0A9D7HKU8_9PROT</name>
<dbReference type="InterPro" id="IPR052155">
    <property type="entry name" value="Biofilm_reg_signaling"/>
</dbReference>
<dbReference type="Pfam" id="PF08448">
    <property type="entry name" value="PAS_4"/>
    <property type="match status" value="1"/>
</dbReference>
<dbReference type="InterPro" id="IPR035919">
    <property type="entry name" value="EAL_sf"/>
</dbReference>
<dbReference type="PANTHER" id="PTHR44757:SF2">
    <property type="entry name" value="BIOFILM ARCHITECTURE MAINTENANCE PROTEIN MBAA"/>
    <property type="match status" value="1"/>
</dbReference>
<dbReference type="SUPFAM" id="SSF55785">
    <property type="entry name" value="PYP-like sensor domain (PAS domain)"/>
    <property type="match status" value="1"/>
</dbReference>
<feature type="domain" description="GGDEF" evidence="4">
    <location>
        <begin position="396"/>
        <end position="529"/>
    </location>
</feature>
<evidence type="ECO:0000256" key="1">
    <source>
        <dbReference type="SAM" id="Phobius"/>
    </source>
</evidence>
<dbReference type="NCBIfam" id="TIGR00254">
    <property type="entry name" value="GGDEF"/>
    <property type="match status" value="1"/>
</dbReference>
<dbReference type="InterPro" id="IPR035965">
    <property type="entry name" value="PAS-like_dom_sf"/>
</dbReference>
<reference evidence="5" key="1">
    <citation type="submission" date="2020-10" db="EMBL/GenBank/DDBJ databases">
        <title>Connecting structure to function with the recovery of over 1000 high-quality activated sludge metagenome-assembled genomes encoding full-length rRNA genes using long-read sequencing.</title>
        <authorList>
            <person name="Singleton C.M."/>
            <person name="Petriglieri F."/>
            <person name="Kristensen J.M."/>
            <person name="Kirkegaard R.H."/>
            <person name="Michaelsen T.Y."/>
            <person name="Andersen M.H."/>
            <person name="Karst S.M."/>
            <person name="Dueholm M.S."/>
            <person name="Nielsen P.H."/>
            <person name="Albertsen M."/>
        </authorList>
    </citation>
    <scope>NUCLEOTIDE SEQUENCE</scope>
    <source>
        <strain evidence="5">Bjer_18-Q3-R1-45_BAT3C.347</strain>
    </source>
</reference>
<dbReference type="Pfam" id="PF00563">
    <property type="entry name" value="EAL"/>
    <property type="match status" value="1"/>
</dbReference>
<dbReference type="InterPro" id="IPR000014">
    <property type="entry name" value="PAS"/>
</dbReference>
<dbReference type="AlphaFoldDB" id="A0A9D7HKU8"/>
<evidence type="ECO:0000259" key="3">
    <source>
        <dbReference type="PROSITE" id="PS50883"/>
    </source>
</evidence>
<dbReference type="InterPro" id="IPR029787">
    <property type="entry name" value="Nucleotide_cyclase"/>
</dbReference>
<dbReference type="SUPFAM" id="SSF55073">
    <property type="entry name" value="Nucleotide cyclase"/>
    <property type="match status" value="1"/>
</dbReference>
<dbReference type="SMART" id="SM00052">
    <property type="entry name" value="EAL"/>
    <property type="match status" value="1"/>
</dbReference>
<dbReference type="InterPro" id="IPR013656">
    <property type="entry name" value="PAS_4"/>
</dbReference>
<organism evidence="5 6">
    <name type="scientific">Candidatus Methylophosphatis roskildensis</name>
    <dbReference type="NCBI Taxonomy" id="2899263"/>
    <lineage>
        <taxon>Bacteria</taxon>
        <taxon>Pseudomonadati</taxon>
        <taxon>Pseudomonadota</taxon>
        <taxon>Betaproteobacteria</taxon>
        <taxon>Nitrosomonadales</taxon>
        <taxon>Sterolibacteriaceae</taxon>
        <taxon>Candidatus Methylophosphatis</taxon>
    </lineage>
</organism>
<sequence>MTPEEPHSSGRAGPISRLQRAVGKLFTLYPPDEPSAGTFRAKQIRAVLQLTPLTMLANVLNAMLIADSFWSIAPRGFLVLWIASVILAAAFGARSWFAMRSTSKRQNASMRAMRRATIHASILGTIWAMVPVVLFPLAGPHQQLMITAICAGMICAGGFALASVPVAATAYVLILSAGSAYPLLSAHDPALSNVGLLLYIYAVIVIGSVIATARTFGARLTAEAHAEHQAQVIGLLLRDFEENASDVLWEIDDLGRLRHVSPRLAQMLDKSIEDLVGTVLVDHLRDPAAEWEDVEFQYIRELEQRLAVAEPFRDLTIPILVAGETQWWSLTAKPLTDPEGRFSGWRGVATDVTHARRAHERITHLAHHDTLTGLANRHQFHTQVRNALLAVARDGRNCAVACIDLDNFKDVNDSLGHHAGDLLLQLVARRLSASTRRNDLVARLGGDEFGLLLREPGDIEEVQTFVDRLLDQLQRPCELDGARINVGASVGLALSPRDGVEATALLRNADFALYAAKEKGRGGFRFFDPLMALGSQRRQMLERELRRAIDEGGLYLRYQPQIKMASCTVTRFEALLRWKHPLHGNISPEEFIPVAESSGLIVRIGEWVLRQACRDAMTWPDHLGVAVNLSPVQMVGSDLYGMVNQILEQTGLPTNRLEVEITESVFINETAEALDQLHRLHQEGISLALDDFGTGYASLAYLRRLPFDTLKIDRSFVHEMLASTEARAIVRSVVDLAATLRIATIAEGVENKSQMDALIDEGCANGQGNYLGEPMRPDAIVGFLGILDRASAPAA</sequence>
<comment type="caution">
    <text evidence="5">The sequence shown here is derived from an EMBL/GenBank/DDBJ whole genome shotgun (WGS) entry which is preliminary data.</text>
</comment>
<feature type="transmembrane region" description="Helical" evidence="1">
    <location>
        <begin position="196"/>
        <end position="216"/>
    </location>
</feature>
<feature type="domain" description="EAL" evidence="3">
    <location>
        <begin position="538"/>
        <end position="788"/>
    </location>
</feature>
<dbReference type="InterPro" id="IPR043128">
    <property type="entry name" value="Rev_trsase/Diguanyl_cyclase"/>
</dbReference>
<protein>
    <submittedName>
        <fullName evidence="5">EAL domain-containing protein</fullName>
    </submittedName>
</protein>
<dbReference type="EMBL" id="JADJEV010000003">
    <property type="protein sequence ID" value="MBK6973432.1"/>
    <property type="molecule type" value="Genomic_DNA"/>
</dbReference>
<keyword evidence="1" id="KW-0472">Membrane</keyword>
<feature type="transmembrane region" description="Helical" evidence="1">
    <location>
        <begin position="78"/>
        <end position="97"/>
    </location>
</feature>
<dbReference type="SUPFAM" id="SSF141868">
    <property type="entry name" value="EAL domain-like"/>
    <property type="match status" value="1"/>
</dbReference>
<feature type="transmembrane region" description="Helical" evidence="1">
    <location>
        <begin position="50"/>
        <end position="72"/>
    </location>
</feature>
<dbReference type="InterPro" id="IPR000700">
    <property type="entry name" value="PAS-assoc_C"/>
</dbReference>
<dbReference type="SMART" id="SM00267">
    <property type="entry name" value="GGDEF"/>
    <property type="match status" value="1"/>
</dbReference>
<feature type="transmembrane region" description="Helical" evidence="1">
    <location>
        <begin position="144"/>
        <end position="175"/>
    </location>
</feature>
<dbReference type="Proteomes" id="UP000807785">
    <property type="component" value="Unassembled WGS sequence"/>
</dbReference>
<dbReference type="InterPro" id="IPR001633">
    <property type="entry name" value="EAL_dom"/>
</dbReference>
<dbReference type="Gene3D" id="3.30.70.270">
    <property type="match status" value="1"/>
</dbReference>
<dbReference type="PROSITE" id="PS50113">
    <property type="entry name" value="PAC"/>
    <property type="match status" value="1"/>
</dbReference>
<dbReference type="CDD" id="cd01949">
    <property type="entry name" value="GGDEF"/>
    <property type="match status" value="1"/>
</dbReference>
<keyword evidence="1" id="KW-1133">Transmembrane helix</keyword>
<feature type="transmembrane region" description="Helical" evidence="1">
    <location>
        <begin position="118"/>
        <end position="138"/>
    </location>
</feature>
<dbReference type="CDD" id="cd01948">
    <property type="entry name" value="EAL"/>
    <property type="match status" value="1"/>
</dbReference>
<dbReference type="NCBIfam" id="TIGR00229">
    <property type="entry name" value="sensory_box"/>
    <property type="match status" value="1"/>
</dbReference>
<dbReference type="Gene3D" id="3.30.450.20">
    <property type="entry name" value="PAS domain"/>
    <property type="match status" value="1"/>
</dbReference>
<evidence type="ECO:0000259" key="4">
    <source>
        <dbReference type="PROSITE" id="PS50887"/>
    </source>
</evidence>
<dbReference type="PROSITE" id="PS50887">
    <property type="entry name" value="GGDEF"/>
    <property type="match status" value="1"/>
</dbReference>
<dbReference type="Gene3D" id="3.20.20.450">
    <property type="entry name" value="EAL domain"/>
    <property type="match status" value="1"/>
</dbReference>
<evidence type="ECO:0000313" key="6">
    <source>
        <dbReference type="Proteomes" id="UP000807785"/>
    </source>
</evidence>
<dbReference type="PANTHER" id="PTHR44757">
    <property type="entry name" value="DIGUANYLATE CYCLASE DGCP"/>
    <property type="match status" value="1"/>
</dbReference>
<proteinExistence type="predicted"/>
<dbReference type="PROSITE" id="PS50883">
    <property type="entry name" value="EAL"/>
    <property type="match status" value="1"/>
</dbReference>
<accession>A0A9D7HKU8</accession>
<gene>
    <name evidence="5" type="ORF">IPH26_10965</name>
</gene>
<dbReference type="Pfam" id="PF00990">
    <property type="entry name" value="GGDEF"/>
    <property type="match status" value="1"/>
</dbReference>